<reference evidence="2" key="1">
    <citation type="submission" date="2023-06" db="EMBL/GenBank/DDBJ databases">
        <title>Multi-omics analyses reveal the molecular pathogenesis toolkit of Lasiodiplodia hormozganensis, a cross-kingdom pathogen.</title>
        <authorList>
            <person name="Felix C."/>
            <person name="Meneses R."/>
            <person name="Goncalves M.F.M."/>
            <person name="Tilleman L."/>
            <person name="Duarte A.S."/>
            <person name="Jorrin-Novo J.V."/>
            <person name="Van De Peer Y."/>
            <person name="Deforce D."/>
            <person name="Van Nieuwerburgh F."/>
            <person name="Esteves A.C."/>
            <person name="Alves A."/>
        </authorList>
    </citation>
    <scope>NUCLEOTIDE SEQUENCE</scope>
    <source>
        <strain evidence="2">CBS 339.90</strain>
    </source>
</reference>
<dbReference type="PANTHER" id="PTHR36182">
    <property type="entry name" value="PROTEIN, PUTATIVE (AFU_ORTHOLOGUE AFUA_6G10930)-RELATED"/>
    <property type="match status" value="1"/>
</dbReference>
<feature type="compositionally biased region" description="Low complexity" evidence="1">
    <location>
        <begin position="643"/>
        <end position="662"/>
    </location>
</feature>
<gene>
    <name evidence="2" type="ORF">DIS24_g1508</name>
</gene>
<feature type="region of interest" description="Disordered" evidence="1">
    <location>
        <begin position="187"/>
        <end position="413"/>
    </location>
</feature>
<dbReference type="EMBL" id="JAUJDW010000004">
    <property type="protein sequence ID" value="KAK0663309.1"/>
    <property type="molecule type" value="Genomic_DNA"/>
</dbReference>
<feature type="compositionally biased region" description="Pro residues" evidence="1">
    <location>
        <begin position="663"/>
        <end position="672"/>
    </location>
</feature>
<dbReference type="Gene3D" id="2.70.50.70">
    <property type="match status" value="1"/>
</dbReference>
<dbReference type="Proteomes" id="UP001175001">
    <property type="component" value="Unassembled WGS sequence"/>
</dbReference>
<name>A0AA39Z381_9PEZI</name>
<feature type="region of interest" description="Disordered" evidence="1">
    <location>
        <begin position="643"/>
        <end position="684"/>
    </location>
</feature>
<proteinExistence type="predicted"/>
<evidence type="ECO:0000313" key="2">
    <source>
        <dbReference type="EMBL" id="KAK0663309.1"/>
    </source>
</evidence>
<evidence type="ECO:0000313" key="3">
    <source>
        <dbReference type="Proteomes" id="UP001175001"/>
    </source>
</evidence>
<evidence type="ECO:0000256" key="1">
    <source>
        <dbReference type="SAM" id="MobiDB-lite"/>
    </source>
</evidence>
<dbReference type="AlphaFoldDB" id="A0AA39Z381"/>
<sequence length="822" mass="86112">MELETPQPWDSPNSANAADRDYNIKSPLQSDGSDFPCKGLDQASAKLSASATYQAGQTYNMTVEGYANHNGGSCQISLSYDNGKTWKVIKSMIGGCPGQGGGTWDFTIPMTAPSGTALFAWTWINHTGNREFYMNCAVVDIDGQSGGDLCMLPNLYVANLKGINSCVSPEGIDTMYPHPGTDVLYNNGMSGSSPATGSDACEIPAPACGNSDSPVNDEPQPSPPLFSPPQSSPAEPSPAEPSPAEPSPAEPSPVEPSPVEPSPAEPSPVQSSPAESSPPEPSPAQFSPPQSSPPRYPPMQSPQERPSQERPSQERPSQERPSQERPSQARPSQARPSQARPPQVQPPQVQPSQAQYPPTRHSPAQFPPFNPASAFRVANSRSWRPEHVSTPRAAKGPHGPARASRHRAGSHGTGIAGFEISAASGSPGRTSAVEEYMASVMTASAAAATGAEGAALSAQIQGYISTVLRGRSSVAAPAPLSDAATPNAYPMRTLQVTSRVTSTGVITPTPDSTEASLINSYIESLLTPAPTPPNRPNDSNPTPLSPPENESSPSFPRPGSLLFNMFGEQTAQRRPQDGAVMPTTTSCPPRPVVTQYSTAPPPPASCTAPVLECDCEMPGDYCAPVNDCTTMCVGSATGSSTWRTVVSSTTPSANTTASASYYSPPPPPPTYSPSPSDRPGYVTTDPNTARYLPCTPGAFLCGSATSFYTCNQPAPPSVPKSLAPNGWAWGWLRPVADGMMCLPFERVANATEPPNANGGTWGVRDDRYVRARPNGDCSKEGVIRCTEGGGEFEMCDHGGWVGMGKVAKGTRCVDGGIVRAAG</sequence>
<feature type="region of interest" description="Disordered" evidence="1">
    <location>
        <begin position="525"/>
        <end position="562"/>
    </location>
</feature>
<accession>A0AA39Z381</accession>
<feature type="region of interest" description="Disordered" evidence="1">
    <location>
        <begin position="1"/>
        <end position="34"/>
    </location>
</feature>
<comment type="caution">
    <text evidence="2">The sequence shown here is derived from an EMBL/GenBank/DDBJ whole genome shotgun (WGS) entry which is preliminary data.</text>
</comment>
<feature type="compositionally biased region" description="Pro residues" evidence="1">
    <location>
        <begin position="290"/>
        <end position="300"/>
    </location>
</feature>
<feature type="compositionally biased region" description="Low complexity" evidence="1">
    <location>
        <begin position="325"/>
        <end position="342"/>
    </location>
</feature>
<protein>
    <submittedName>
        <fullName evidence="2">Uncharacterized protein</fullName>
    </submittedName>
</protein>
<feature type="compositionally biased region" description="Low complexity" evidence="1">
    <location>
        <begin position="539"/>
        <end position="558"/>
    </location>
</feature>
<feature type="compositionally biased region" description="Pro residues" evidence="1">
    <location>
        <begin position="220"/>
        <end position="266"/>
    </location>
</feature>
<dbReference type="PANTHER" id="PTHR36182:SF1">
    <property type="entry name" value="PROTEIN, PUTATIVE (AFU_ORTHOLOGUE AFUA_6G10930)-RELATED"/>
    <property type="match status" value="1"/>
</dbReference>
<organism evidence="2 3">
    <name type="scientific">Lasiodiplodia hormozganensis</name>
    <dbReference type="NCBI Taxonomy" id="869390"/>
    <lineage>
        <taxon>Eukaryota</taxon>
        <taxon>Fungi</taxon>
        <taxon>Dikarya</taxon>
        <taxon>Ascomycota</taxon>
        <taxon>Pezizomycotina</taxon>
        <taxon>Dothideomycetes</taxon>
        <taxon>Dothideomycetes incertae sedis</taxon>
        <taxon>Botryosphaeriales</taxon>
        <taxon>Botryosphaeriaceae</taxon>
        <taxon>Lasiodiplodia</taxon>
    </lineage>
</organism>
<keyword evidence="3" id="KW-1185">Reference proteome</keyword>
<feature type="compositionally biased region" description="Polar residues" evidence="1">
    <location>
        <begin position="187"/>
        <end position="196"/>
    </location>
</feature>
<feature type="compositionally biased region" description="Basic and acidic residues" evidence="1">
    <location>
        <begin position="306"/>
        <end position="323"/>
    </location>
</feature>